<keyword evidence="2" id="KW-1185">Reference proteome</keyword>
<protein>
    <submittedName>
        <fullName evidence="1">Uncharacterized protein</fullName>
    </submittedName>
</protein>
<dbReference type="AlphaFoldDB" id="A0AAV9UM52"/>
<evidence type="ECO:0000313" key="2">
    <source>
        <dbReference type="Proteomes" id="UP001375240"/>
    </source>
</evidence>
<dbReference type="Proteomes" id="UP001375240">
    <property type="component" value="Unassembled WGS sequence"/>
</dbReference>
<reference evidence="1 2" key="1">
    <citation type="submission" date="2019-10" db="EMBL/GenBank/DDBJ databases">
        <authorList>
            <person name="Palmer J.M."/>
        </authorList>
    </citation>
    <scope>NUCLEOTIDE SEQUENCE [LARGE SCALE GENOMIC DNA]</scope>
    <source>
        <strain evidence="1 2">TWF696</strain>
    </source>
</reference>
<evidence type="ECO:0000313" key="1">
    <source>
        <dbReference type="EMBL" id="KAK6344165.1"/>
    </source>
</evidence>
<proteinExistence type="predicted"/>
<accession>A0AAV9UM52</accession>
<comment type="caution">
    <text evidence="1">The sequence shown here is derived from an EMBL/GenBank/DDBJ whole genome shotgun (WGS) entry which is preliminary data.</text>
</comment>
<gene>
    <name evidence="1" type="ORF">TWF696_007807</name>
</gene>
<name>A0AAV9UM52_9PEZI</name>
<organism evidence="1 2">
    <name type="scientific">Orbilia brochopaga</name>
    <dbReference type="NCBI Taxonomy" id="3140254"/>
    <lineage>
        <taxon>Eukaryota</taxon>
        <taxon>Fungi</taxon>
        <taxon>Dikarya</taxon>
        <taxon>Ascomycota</taxon>
        <taxon>Pezizomycotina</taxon>
        <taxon>Orbiliomycetes</taxon>
        <taxon>Orbiliales</taxon>
        <taxon>Orbiliaceae</taxon>
        <taxon>Orbilia</taxon>
    </lineage>
</organism>
<sequence length="300" mass="33484">MLSGSNAVIRLCNLTDPAQHWLVMGTAHSRYRYTVGDSGKDTTSIPRNERTIYTGTIVNNATKRCLYTELFGPGESVRPSNAPEPNLYNAHGRLYMAICKGLGLGFPSVEIDPYNDINENMVPRWPHPPQHNVTRGPKDINVNSVDWSDVNDRDLYACTNKTHTKAFLIPQPIPPGSGDLTIPAHFGCAAFISSNTDSSAIMGPSPRLLWLHRARGQYNCHMSEKEKYDAAMKEYNSMDATGLRLQWMACKTAWDKGSGIAAKILGCDRLDRNKEPPPEPEKPTYETCDQYKYLEFAPTT</sequence>
<dbReference type="EMBL" id="JAVHNQ010000006">
    <property type="protein sequence ID" value="KAK6344165.1"/>
    <property type="molecule type" value="Genomic_DNA"/>
</dbReference>